<evidence type="ECO:0000313" key="10">
    <source>
        <dbReference type="EMBL" id="KPJ50522.1"/>
    </source>
</evidence>
<comment type="caution">
    <text evidence="10">The sequence shown here is derived from an EMBL/GenBank/DDBJ whole genome shotgun (WGS) entry which is preliminary data.</text>
</comment>
<feature type="domain" description="ABC3 transporter permease C-terminal" evidence="8">
    <location>
        <begin position="275"/>
        <end position="399"/>
    </location>
</feature>
<evidence type="ECO:0000256" key="6">
    <source>
        <dbReference type="ARBA" id="ARBA00023136"/>
    </source>
</evidence>
<protein>
    <recommendedName>
        <fullName evidence="12">ABC transporter permease</fullName>
    </recommendedName>
</protein>
<evidence type="ECO:0008006" key="12">
    <source>
        <dbReference type="Google" id="ProtNLM"/>
    </source>
</evidence>
<dbReference type="PANTHER" id="PTHR30489:SF0">
    <property type="entry name" value="LIPOPROTEIN-RELEASING SYSTEM TRANSMEMBRANE PROTEIN LOLE"/>
    <property type="match status" value="1"/>
</dbReference>
<evidence type="ECO:0000256" key="2">
    <source>
        <dbReference type="ARBA" id="ARBA00005236"/>
    </source>
</evidence>
<feature type="domain" description="MacB-like periplasmic core" evidence="9">
    <location>
        <begin position="26"/>
        <end position="243"/>
    </location>
</feature>
<dbReference type="Proteomes" id="UP000051124">
    <property type="component" value="Unassembled WGS sequence"/>
</dbReference>
<name>A0A0S7WK23_UNCT6</name>
<keyword evidence="4 7" id="KW-0812">Transmembrane</keyword>
<comment type="similarity">
    <text evidence="2">Belongs to the ABC-4 integral membrane protein family. LolC/E subfamily.</text>
</comment>
<dbReference type="Pfam" id="PF02687">
    <property type="entry name" value="FtsX"/>
    <property type="match status" value="1"/>
</dbReference>
<dbReference type="GO" id="GO:0044874">
    <property type="term" value="P:lipoprotein localization to outer membrane"/>
    <property type="evidence" value="ECO:0007669"/>
    <property type="project" value="TreeGrafter"/>
</dbReference>
<evidence type="ECO:0000256" key="7">
    <source>
        <dbReference type="SAM" id="Phobius"/>
    </source>
</evidence>
<dbReference type="AlphaFoldDB" id="A0A0S7WK23"/>
<dbReference type="EMBL" id="LIZT01000019">
    <property type="protein sequence ID" value="KPJ50522.1"/>
    <property type="molecule type" value="Genomic_DNA"/>
</dbReference>
<organism evidence="10 11">
    <name type="scientific">candidate division TA06 bacterium DG_26</name>
    <dbReference type="NCBI Taxonomy" id="1703771"/>
    <lineage>
        <taxon>Bacteria</taxon>
        <taxon>Bacteria division TA06</taxon>
    </lineage>
</organism>
<reference evidence="10 11" key="1">
    <citation type="journal article" date="2015" name="Microbiome">
        <title>Genomic resolution of linkages in carbon, nitrogen, and sulfur cycling among widespread estuary sediment bacteria.</title>
        <authorList>
            <person name="Baker B.J."/>
            <person name="Lazar C.S."/>
            <person name="Teske A.P."/>
            <person name="Dick G.J."/>
        </authorList>
    </citation>
    <scope>NUCLEOTIDE SEQUENCE [LARGE SCALE GENOMIC DNA]</scope>
    <source>
        <strain evidence="10">DG_26</strain>
    </source>
</reference>
<feature type="transmembrane region" description="Helical" evidence="7">
    <location>
        <begin position="319"/>
        <end position="346"/>
    </location>
</feature>
<evidence type="ECO:0000313" key="11">
    <source>
        <dbReference type="Proteomes" id="UP000051124"/>
    </source>
</evidence>
<dbReference type="Pfam" id="PF12704">
    <property type="entry name" value="MacB_PCD"/>
    <property type="match status" value="1"/>
</dbReference>
<dbReference type="InterPro" id="IPR025857">
    <property type="entry name" value="MacB_PCD"/>
</dbReference>
<keyword evidence="5 7" id="KW-1133">Transmembrane helix</keyword>
<dbReference type="PANTHER" id="PTHR30489">
    <property type="entry name" value="LIPOPROTEIN-RELEASING SYSTEM TRANSMEMBRANE PROTEIN LOLE"/>
    <property type="match status" value="1"/>
</dbReference>
<proteinExistence type="inferred from homology"/>
<evidence type="ECO:0000256" key="1">
    <source>
        <dbReference type="ARBA" id="ARBA00004651"/>
    </source>
</evidence>
<keyword evidence="6 7" id="KW-0472">Membrane</keyword>
<dbReference type="InterPro" id="IPR003838">
    <property type="entry name" value="ABC3_permease_C"/>
</dbReference>
<comment type="subcellular location">
    <subcellularLocation>
        <location evidence="1">Cell membrane</location>
        <topology evidence="1">Multi-pass membrane protein</topology>
    </subcellularLocation>
</comment>
<gene>
    <name evidence="10" type="ORF">AMJ40_02650</name>
</gene>
<evidence type="ECO:0000256" key="4">
    <source>
        <dbReference type="ARBA" id="ARBA00022692"/>
    </source>
</evidence>
<evidence type="ECO:0000259" key="9">
    <source>
        <dbReference type="Pfam" id="PF12704"/>
    </source>
</evidence>
<dbReference type="GO" id="GO:0098797">
    <property type="term" value="C:plasma membrane protein complex"/>
    <property type="evidence" value="ECO:0007669"/>
    <property type="project" value="TreeGrafter"/>
</dbReference>
<accession>A0A0S7WK23</accession>
<feature type="transmembrane region" description="Helical" evidence="7">
    <location>
        <begin position="273"/>
        <end position="298"/>
    </location>
</feature>
<keyword evidence="3" id="KW-1003">Cell membrane</keyword>
<dbReference type="InterPro" id="IPR051447">
    <property type="entry name" value="Lipoprotein-release_system"/>
</dbReference>
<feature type="transmembrane region" description="Helical" evidence="7">
    <location>
        <begin position="374"/>
        <end position="395"/>
    </location>
</feature>
<feature type="transmembrane region" description="Helical" evidence="7">
    <location>
        <begin position="20"/>
        <end position="46"/>
    </location>
</feature>
<evidence type="ECO:0000256" key="5">
    <source>
        <dbReference type="ARBA" id="ARBA00022989"/>
    </source>
</evidence>
<evidence type="ECO:0000256" key="3">
    <source>
        <dbReference type="ARBA" id="ARBA00022475"/>
    </source>
</evidence>
<evidence type="ECO:0000259" key="8">
    <source>
        <dbReference type="Pfam" id="PF02687"/>
    </source>
</evidence>
<sequence length="407" mass="44667">MSFESYIALRYFTAKKKSPFLSAVVFISMLGVIIGVAALVIVLGVMNGFHTQFRQKILGTSAHAIVLKYHNEPITEAEEIMPRIEQMENVAAAAPFIYSKAIIRNDERADGIAVKGIDPLAEEKVSELRRNITLGTIGLDSSDLPGIVLGVDLAENIRAHLGDTVLLATLQNSPLSGTGFVPKIKKFRVTGIFDSGFYEYNATLAYISIPSAQEMFQLPQALSGIALKLDNMYKAKETSEEIAKSLRYPFRVSHWMDLNKNLFAALQLEKKTMFVILTLIIIVAAFGISGTLIMTVIRKTREIGILRSMGATSRSIMKIFMLEGAFVGSIGVGLGVVLGLILSVLLKRYEFISIPGEIYFIDKLPIELRVSDCLLVAAAALGITFLATIYPAYIASRLAPVEAMRYE</sequence>